<dbReference type="EMBL" id="JAPDFW010000076">
    <property type="protein sequence ID" value="KAJ5073273.1"/>
    <property type="molecule type" value="Genomic_DNA"/>
</dbReference>
<keyword evidence="3" id="KW-1185">Reference proteome</keyword>
<name>A0A9Q0RB85_ANAIG</name>
<organism evidence="2 3">
    <name type="scientific">Anaeramoeba ignava</name>
    <name type="common">Anaerobic marine amoeba</name>
    <dbReference type="NCBI Taxonomy" id="1746090"/>
    <lineage>
        <taxon>Eukaryota</taxon>
        <taxon>Metamonada</taxon>
        <taxon>Anaeramoebidae</taxon>
        <taxon>Anaeramoeba</taxon>
    </lineage>
</organism>
<dbReference type="Proteomes" id="UP001149090">
    <property type="component" value="Unassembled WGS sequence"/>
</dbReference>
<feature type="domain" description="BTB" evidence="1">
    <location>
        <begin position="81"/>
        <end position="148"/>
    </location>
</feature>
<gene>
    <name evidence="2" type="ORF">M0811_08955</name>
</gene>
<proteinExistence type="predicted"/>
<evidence type="ECO:0000313" key="3">
    <source>
        <dbReference type="Proteomes" id="UP001149090"/>
    </source>
</evidence>
<dbReference type="SUPFAM" id="SSF54695">
    <property type="entry name" value="POZ domain"/>
    <property type="match status" value="1"/>
</dbReference>
<dbReference type="InterPro" id="IPR011333">
    <property type="entry name" value="SKP1/BTB/POZ_sf"/>
</dbReference>
<evidence type="ECO:0000259" key="1">
    <source>
        <dbReference type="PROSITE" id="PS50097"/>
    </source>
</evidence>
<sequence>MQKLFLLVQYFFWMNSIILLSKKQLKRKRLAPKLCLTLKSRIAAIKVNKAGKNKKKLIKIKIGINPLLDDLKRLMNEEETKDFQIISNNQKIKIHKIILIARSELFRGMFISVTEDKSNSVHEYSNKKTKTIQNLVNFFYTDEIPKIKNKTILKELKECVDYFQLNSKRLNQLIKKIIGEIPQQQQQQQQNSKKKCLIF</sequence>
<dbReference type="OrthoDB" id="684045at2759"/>
<protein>
    <recommendedName>
        <fullName evidence="1">BTB domain-containing protein</fullName>
    </recommendedName>
</protein>
<reference evidence="2" key="1">
    <citation type="submission" date="2022-10" db="EMBL/GenBank/DDBJ databases">
        <title>Novel sulphate-reducing endosymbionts in the free-living metamonad Anaeramoeba.</title>
        <authorList>
            <person name="Jerlstrom-Hultqvist J."/>
            <person name="Cepicka I."/>
            <person name="Gallot-Lavallee L."/>
            <person name="Salas-Leiva D."/>
            <person name="Curtis B.A."/>
            <person name="Zahonova K."/>
            <person name="Pipaliya S."/>
            <person name="Dacks J."/>
            <person name="Roger A.J."/>
        </authorList>
    </citation>
    <scope>NUCLEOTIDE SEQUENCE</scope>
    <source>
        <strain evidence="2">BMAN</strain>
    </source>
</reference>
<dbReference type="AlphaFoldDB" id="A0A9Q0RB85"/>
<comment type="caution">
    <text evidence="2">The sequence shown here is derived from an EMBL/GenBank/DDBJ whole genome shotgun (WGS) entry which is preliminary data.</text>
</comment>
<dbReference type="Pfam" id="PF00651">
    <property type="entry name" value="BTB"/>
    <property type="match status" value="1"/>
</dbReference>
<dbReference type="PROSITE" id="PS50097">
    <property type="entry name" value="BTB"/>
    <property type="match status" value="1"/>
</dbReference>
<accession>A0A9Q0RB85</accession>
<dbReference type="InterPro" id="IPR000210">
    <property type="entry name" value="BTB/POZ_dom"/>
</dbReference>
<dbReference type="Gene3D" id="3.30.710.10">
    <property type="entry name" value="Potassium Channel Kv1.1, Chain A"/>
    <property type="match status" value="1"/>
</dbReference>
<evidence type="ECO:0000313" key="2">
    <source>
        <dbReference type="EMBL" id="KAJ5073273.1"/>
    </source>
</evidence>